<dbReference type="InterPro" id="IPR025799">
    <property type="entry name" value="Arg_MeTrfase"/>
</dbReference>
<dbReference type="InterPro" id="IPR029063">
    <property type="entry name" value="SAM-dependent_MTases_sf"/>
</dbReference>
<dbReference type="GO" id="GO:0008168">
    <property type="term" value="F:methyltransferase activity"/>
    <property type="evidence" value="ECO:0007669"/>
    <property type="project" value="UniProtKB-KW"/>
</dbReference>
<dbReference type="Gene3D" id="3.40.50.150">
    <property type="entry name" value="Vaccinia Virus protein VP39"/>
    <property type="match status" value="1"/>
</dbReference>
<dbReference type="InterPro" id="IPR041698">
    <property type="entry name" value="Methyltransf_25"/>
</dbReference>
<reference evidence="3" key="1">
    <citation type="journal article" date="2019" name="Int. J. Syst. Evol. Microbiol.">
        <title>The Global Catalogue of Microorganisms (GCM) 10K type strain sequencing project: providing services to taxonomists for standard genome sequencing and annotation.</title>
        <authorList>
            <consortium name="The Broad Institute Genomics Platform"/>
            <consortium name="The Broad Institute Genome Sequencing Center for Infectious Disease"/>
            <person name="Wu L."/>
            <person name="Ma J."/>
        </authorList>
    </citation>
    <scope>NUCLEOTIDE SEQUENCE [LARGE SCALE GENOMIC DNA]</scope>
    <source>
        <strain evidence="3">JCM 16673</strain>
    </source>
</reference>
<evidence type="ECO:0000259" key="1">
    <source>
        <dbReference type="Pfam" id="PF13649"/>
    </source>
</evidence>
<dbReference type="PANTHER" id="PTHR11006:SF53">
    <property type="entry name" value="PROTEIN ARGININE N-METHYLTRANSFERASE 3"/>
    <property type="match status" value="1"/>
</dbReference>
<dbReference type="SUPFAM" id="SSF53335">
    <property type="entry name" value="S-adenosyl-L-methionine-dependent methyltransferases"/>
    <property type="match status" value="1"/>
</dbReference>
<dbReference type="Proteomes" id="UP001501353">
    <property type="component" value="Unassembled WGS sequence"/>
</dbReference>
<gene>
    <name evidence="2" type="ORF">GCM10022212_00360</name>
</gene>
<protein>
    <submittedName>
        <fullName evidence="2">Methyltransferase domain-containing protein</fullName>
    </submittedName>
</protein>
<dbReference type="PANTHER" id="PTHR11006">
    <property type="entry name" value="PROTEIN ARGININE N-METHYLTRANSFERASE"/>
    <property type="match status" value="1"/>
</dbReference>
<dbReference type="Pfam" id="PF13649">
    <property type="entry name" value="Methyltransf_25"/>
    <property type="match status" value="1"/>
</dbReference>
<dbReference type="GO" id="GO:0032259">
    <property type="term" value="P:methylation"/>
    <property type="evidence" value="ECO:0007669"/>
    <property type="project" value="UniProtKB-KW"/>
</dbReference>
<proteinExistence type="predicted"/>
<keyword evidence="3" id="KW-1185">Reference proteome</keyword>
<feature type="domain" description="Methyltransferase" evidence="1">
    <location>
        <begin position="48"/>
        <end position="136"/>
    </location>
</feature>
<organism evidence="2 3">
    <name type="scientific">Actimicrobium antarcticum</name>
    <dbReference type="NCBI Taxonomy" id="1051899"/>
    <lineage>
        <taxon>Bacteria</taxon>
        <taxon>Pseudomonadati</taxon>
        <taxon>Pseudomonadota</taxon>
        <taxon>Betaproteobacteria</taxon>
        <taxon>Burkholderiales</taxon>
        <taxon>Oxalobacteraceae</taxon>
        <taxon>Actimicrobium</taxon>
    </lineage>
</organism>
<name>A0ABP7SGK4_9BURK</name>
<comment type="caution">
    <text evidence="2">The sequence shown here is derived from an EMBL/GenBank/DDBJ whole genome shotgun (WGS) entry which is preliminary data.</text>
</comment>
<dbReference type="RefSeq" id="WP_344761150.1">
    <property type="nucleotide sequence ID" value="NZ_BAAAZE010000001.1"/>
</dbReference>
<accession>A0ABP7SGK4</accession>
<evidence type="ECO:0000313" key="2">
    <source>
        <dbReference type="EMBL" id="GAA4011308.1"/>
    </source>
</evidence>
<keyword evidence="2" id="KW-0808">Transferase</keyword>
<dbReference type="EMBL" id="BAAAZE010000001">
    <property type="protein sequence ID" value="GAA4011308.1"/>
    <property type="molecule type" value="Genomic_DNA"/>
</dbReference>
<evidence type="ECO:0000313" key="3">
    <source>
        <dbReference type="Proteomes" id="UP001501353"/>
    </source>
</evidence>
<sequence>MLTEREVESSYLGQFIPLHYHHNMLMDQRRMKSFKAAIQQVVFPGAKVLELGGGTGVLSFFAAAVADKVWCVEFNPDMVTEARRLLDLNANGHKVDVIQADAFDYLPPEPVDVVICEMIHVGMLREKQVDVITAFKRRYLEKFGGPLPVFVPDAVIMAVQPLQVEYDFEGFIAPIVQFRDLAIAAEDTREMAPPAVYSVLDFQRDIDPEIDWRGNFTMAHSGTVTSLRFVTKNILAVLMQTGTTIDWLNNYMILPLNEPVTVLAGEVLQVSFRYRAGGSLPSLQVTMKACLLAGGVSAGVGSRLAGSPRKGV</sequence>
<dbReference type="CDD" id="cd02440">
    <property type="entry name" value="AdoMet_MTases"/>
    <property type="match status" value="1"/>
</dbReference>
<keyword evidence="2" id="KW-0489">Methyltransferase</keyword>